<evidence type="ECO:0000313" key="2">
    <source>
        <dbReference type="EMBL" id="MTH66565.1"/>
    </source>
</evidence>
<gene>
    <name evidence="2" type="ORF">GL284_20155</name>
</gene>
<dbReference type="InterPro" id="IPR022742">
    <property type="entry name" value="Hydrolase_4"/>
</dbReference>
<sequence>MQSLCRAAMPAAFRASPAFLSGLGLRGQYACREGEAAMQQPDSLWIHDSRIYQVGQVPVRVFEPQAKVKGTLLLVHGRNGAPDQVQIVEIANAYLSRGWRVAAPGLPNSVAVPDSGPPEAVSFSGHVRAATRIWDWVAATWPNAPRALAGHSIGGFAVAHLAADTPDTHHVLAVSPPMSGLVLMRARGTMGAAAIEEVMREAPGYFLEMATADAEPALNRMKAPLAVVTGAEDGLVPLKSARAYFMAAPNGRFFAALPAEHHCPAGPACADMLSAALAALEA</sequence>
<feature type="domain" description="Serine aminopeptidase S33" evidence="1">
    <location>
        <begin position="68"/>
        <end position="182"/>
    </location>
</feature>
<organism evidence="2 3">
    <name type="scientific">Paracoccus shanxieyensis</name>
    <dbReference type="NCBI Taxonomy" id="2675752"/>
    <lineage>
        <taxon>Bacteria</taxon>
        <taxon>Pseudomonadati</taxon>
        <taxon>Pseudomonadota</taxon>
        <taxon>Alphaproteobacteria</taxon>
        <taxon>Rhodobacterales</taxon>
        <taxon>Paracoccaceae</taxon>
        <taxon>Paracoccus</taxon>
    </lineage>
</organism>
<dbReference type="Gene3D" id="3.40.50.1820">
    <property type="entry name" value="alpha/beta hydrolase"/>
    <property type="match status" value="1"/>
</dbReference>
<dbReference type="EMBL" id="WMII01000039">
    <property type="protein sequence ID" value="MTH66565.1"/>
    <property type="molecule type" value="Genomic_DNA"/>
</dbReference>
<protein>
    <recommendedName>
        <fullName evidence="1">Serine aminopeptidase S33 domain-containing protein</fullName>
    </recommendedName>
</protein>
<evidence type="ECO:0000259" key="1">
    <source>
        <dbReference type="Pfam" id="PF12146"/>
    </source>
</evidence>
<dbReference type="Proteomes" id="UP000478740">
    <property type="component" value="Unassembled WGS sequence"/>
</dbReference>
<dbReference type="AlphaFoldDB" id="A0A6L6J1F6"/>
<dbReference type="SUPFAM" id="SSF53474">
    <property type="entry name" value="alpha/beta-Hydrolases"/>
    <property type="match status" value="1"/>
</dbReference>
<reference evidence="2 3" key="1">
    <citation type="submission" date="2019-11" db="EMBL/GenBank/DDBJ databases">
        <authorList>
            <person name="Dong K."/>
        </authorList>
    </citation>
    <scope>NUCLEOTIDE SEQUENCE [LARGE SCALE GENOMIC DNA]</scope>
    <source>
        <strain evidence="2 3">DK608</strain>
    </source>
</reference>
<dbReference type="InterPro" id="IPR029058">
    <property type="entry name" value="AB_hydrolase_fold"/>
</dbReference>
<proteinExistence type="predicted"/>
<name>A0A6L6J1F6_9RHOB</name>
<keyword evidence="3" id="KW-1185">Reference proteome</keyword>
<comment type="caution">
    <text evidence="2">The sequence shown here is derived from an EMBL/GenBank/DDBJ whole genome shotgun (WGS) entry which is preliminary data.</text>
</comment>
<accession>A0A6L6J1F6</accession>
<evidence type="ECO:0000313" key="3">
    <source>
        <dbReference type="Proteomes" id="UP000478740"/>
    </source>
</evidence>
<dbReference type="Pfam" id="PF12146">
    <property type="entry name" value="Hydrolase_4"/>
    <property type="match status" value="1"/>
</dbReference>